<proteinExistence type="predicted"/>
<gene>
    <name evidence="1" type="ORF">RirG_024620</name>
</gene>
<comment type="caution">
    <text evidence="1">The sequence shown here is derived from an EMBL/GenBank/DDBJ whole genome shotgun (WGS) entry which is preliminary data.</text>
</comment>
<dbReference type="EMBL" id="JEMT01011277">
    <property type="protein sequence ID" value="EXX77344.1"/>
    <property type="molecule type" value="Genomic_DNA"/>
</dbReference>
<reference evidence="1 2" key="1">
    <citation type="submission" date="2014-02" db="EMBL/GenBank/DDBJ databases">
        <title>Single nucleus genome sequencing reveals high similarity among nuclei of an endomycorrhizal fungus.</title>
        <authorList>
            <person name="Lin K."/>
            <person name="Geurts R."/>
            <person name="Zhang Z."/>
            <person name="Limpens E."/>
            <person name="Saunders D.G."/>
            <person name="Mu D."/>
            <person name="Pang E."/>
            <person name="Cao H."/>
            <person name="Cha H."/>
            <person name="Lin T."/>
            <person name="Zhou Q."/>
            <person name="Shang Y."/>
            <person name="Li Y."/>
            <person name="Ivanov S."/>
            <person name="Sharma T."/>
            <person name="Velzen R.V."/>
            <person name="Ruijter N.D."/>
            <person name="Aanen D.K."/>
            <person name="Win J."/>
            <person name="Kamoun S."/>
            <person name="Bisseling T."/>
            <person name="Huang S."/>
        </authorList>
    </citation>
    <scope>NUCLEOTIDE SEQUENCE [LARGE SCALE GENOMIC DNA]</scope>
    <source>
        <strain evidence="2">DAOM197198w</strain>
    </source>
</reference>
<organism evidence="1 2">
    <name type="scientific">Rhizophagus irregularis (strain DAOM 197198w)</name>
    <name type="common">Glomus intraradices</name>
    <dbReference type="NCBI Taxonomy" id="1432141"/>
    <lineage>
        <taxon>Eukaryota</taxon>
        <taxon>Fungi</taxon>
        <taxon>Fungi incertae sedis</taxon>
        <taxon>Mucoromycota</taxon>
        <taxon>Glomeromycotina</taxon>
        <taxon>Glomeromycetes</taxon>
        <taxon>Glomerales</taxon>
        <taxon>Glomeraceae</taxon>
        <taxon>Rhizophagus</taxon>
    </lineage>
</organism>
<dbReference type="AlphaFoldDB" id="A0A015LCB4"/>
<accession>A0A015LCB4</accession>
<evidence type="ECO:0000313" key="2">
    <source>
        <dbReference type="Proteomes" id="UP000022910"/>
    </source>
</evidence>
<keyword evidence="2" id="KW-1185">Reference proteome</keyword>
<evidence type="ECO:0000313" key="1">
    <source>
        <dbReference type="EMBL" id="EXX77344.1"/>
    </source>
</evidence>
<dbReference type="Proteomes" id="UP000022910">
    <property type="component" value="Unassembled WGS sequence"/>
</dbReference>
<dbReference type="HOGENOM" id="CLU_2559494_0_0_1"/>
<sequence>MLTECINEIPTRNLPSVMDEYFPELNIVLKEYLTPQILQKQCDQMAQSLYYDAILIDDWLSLLEHELLQQHHIITMSNQVFL</sequence>
<dbReference type="OrthoDB" id="2406606at2759"/>
<protein>
    <submittedName>
        <fullName evidence="1">Uncharacterized protein</fullName>
    </submittedName>
</protein>
<name>A0A015LCB4_RHIIW</name>